<dbReference type="InterPro" id="IPR007421">
    <property type="entry name" value="Schlafen_AlbA_2_dom"/>
</dbReference>
<dbReference type="AlphaFoldDB" id="A0A9X5BJB1"/>
<evidence type="ECO:0000313" key="3">
    <source>
        <dbReference type="Proteomes" id="UP001154420"/>
    </source>
</evidence>
<dbReference type="PANTHER" id="PTHR30595:SF6">
    <property type="entry name" value="SCHLAFEN ALBA-2 DOMAIN-CONTAINING PROTEIN"/>
    <property type="match status" value="1"/>
</dbReference>
<dbReference type="InterPro" id="IPR036388">
    <property type="entry name" value="WH-like_DNA-bd_sf"/>
</dbReference>
<dbReference type="EMBL" id="QZDT01000047">
    <property type="protein sequence ID" value="NBJ94697.1"/>
    <property type="molecule type" value="Genomic_DNA"/>
</dbReference>
<evidence type="ECO:0000313" key="2">
    <source>
        <dbReference type="EMBL" id="NBJ94697.1"/>
    </source>
</evidence>
<feature type="domain" description="Schlafen AlbA-2" evidence="1">
    <location>
        <begin position="16"/>
        <end position="133"/>
    </location>
</feature>
<accession>A0A9X5BJB1</accession>
<proteinExistence type="predicted"/>
<dbReference type="Proteomes" id="UP001154420">
    <property type="component" value="Unassembled WGS sequence"/>
</dbReference>
<keyword evidence="3" id="KW-1185">Reference proteome</keyword>
<dbReference type="Gene3D" id="3.30.565.60">
    <property type="match status" value="1"/>
</dbReference>
<sequence>MIPIKIETLLEGRKVERNRIEYKEGFNPSEIVHTICGYANDIAGVDGGYLVIGVKTENGLPILPPIGVPDELLDDIQLKIFQYCNKIEPRYIPKIEIVEYQGVNLVYLKCAAGDAGPYQAPVDVYSKKEASKDQDRTMKYWIRPASLTVEAKQSEIAELFEKFAAIPFVDRINNRASMEHIRRGYLEDFIRESNSSLIEELNVRSLEDLLVSEEVAEEKDEGIAIKNIGLLMFGERPDKLIAGSKIELVRFHDKEAEASDFTEKTFYGPIWKQVRDALDYIKTTVIEEKVVKVDGRAEADRFFNYPYNALEEALVNAVLHKNYKEDVPVEIRIYLDQIQIINFPGPDHYIDMEKFAAGKVRARRYRNPKIGEFFKEIDLSEKKSTGISKILRELKRNSSPMPEFETDADRTYMITTIRIHERFEIENTNFAQKNERSLSEVLSEVLAQKDYNKVSAIVSFMEEHGEITPKEAEAVTGKSAATVRRYFKMLTGTRYIVAEGSTNNIVYHIAANLP</sequence>
<gene>
    <name evidence="2" type="ORF">D5281_19480</name>
</gene>
<dbReference type="RefSeq" id="WP_160561710.1">
    <property type="nucleotide sequence ID" value="NZ_QZDT01000047.1"/>
</dbReference>
<organism evidence="2 3">
    <name type="scientific">Parablautia muri</name>
    <dbReference type="NCBI Taxonomy" id="2320879"/>
    <lineage>
        <taxon>Bacteria</taxon>
        <taxon>Bacillati</taxon>
        <taxon>Bacillota</taxon>
        <taxon>Clostridia</taxon>
        <taxon>Lachnospirales</taxon>
        <taxon>Lachnospiraceae</taxon>
        <taxon>Parablautia</taxon>
    </lineage>
</organism>
<dbReference type="InterPro" id="IPR038475">
    <property type="entry name" value="RecG_C_sf"/>
</dbReference>
<dbReference type="Gene3D" id="1.10.10.10">
    <property type="entry name" value="Winged helix-like DNA-binding domain superfamily/Winged helix DNA-binding domain"/>
    <property type="match status" value="1"/>
</dbReference>
<comment type="caution">
    <text evidence="2">The sequence shown here is derived from an EMBL/GenBank/DDBJ whole genome shotgun (WGS) entry which is preliminary data.</text>
</comment>
<dbReference type="InterPro" id="IPR038461">
    <property type="entry name" value="Schlafen_AlbA_2_dom_sf"/>
</dbReference>
<dbReference type="Pfam" id="PF04326">
    <property type="entry name" value="SLFN_AlbA_2"/>
    <property type="match status" value="1"/>
</dbReference>
<dbReference type="PANTHER" id="PTHR30595">
    <property type="entry name" value="GLPR-RELATED TRANSCRIPTIONAL REPRESSOR"/>
    <property type="match status" value="1"/>
</dbReference>
<protein>
    <submittedName>
        <fullName evidence="2">AAA family ATPase</fullName>
    </submittedName>
</protein>
<dbReference type="Pfam" id="PF13749">
    <property type="entry name" value="HATPase_c_4"/>
    <property type="match status" value="1"/>
</dbReference>
<name>A0A9X5BJB1_9FIRM</name>
<dbReference type="OrthoDB" id="9807907at2"/>
<evidence type="ECO:0000259" key="1">
    <source>
        <dbReference type="Pfam" id="PF04326"/>
    </source>
</evidence>
<reference evidence="2" key="1">
    <citation type="submission" date="2018-09" db="EMBL/GenBank/DDBJ databases">
        <title>Murine metabolic-syndrome-specific gut microbial biobank.</title>
        <authorList>
            <person name="Liu C."/>
        </authorList>
    </citation>
    <scope>NUCLEOTIDE SEQUENCE</scope>
    <source>
        <strain evidence="2">D42-62</strain>
    </source>
</reference>
<dbReference type="Gene3D" id="3.30.950.30">
    <property type="entry name" value="Schlafen, AAA domain"/>
    <property type="match status" value="1"/>
</dbReference>